<comment type="similarity">
    <text evidence="1">Belongs to the GILT family.</text>
</comment>
<feature type="region of interest" description="Disordered" evidence="3">
    <location>
        <begin position="248"/>
        <end position="271"/>
    </location>
</feature>
<evidence type="ECO:0000256" key="2">
    <source>
        <dbReference type="ARBA" id="ARBA00023180"/>
    </source>
</evidence>
<name>B9SKZ4_RICCO</name>
<proteinExistence type="inferred from homology"/>
<keyword evidence="2" id="KW-0325">Glycoprotein</keyword>
<dbReference type="GO" id="GO:0016491">
    <property type="term" value="F:oxidoreductase activity"/>
    <property type="evidence" value="ECO:0000318"/>
    <property type="project" value="GO_Central"/>
</dbReference>
<dbReference type="Proteomes" id="UP000008311">
    <property type="component" value="Unassembled WGS sequence"/>
</dbReference>
<reference evidence="6" key="1">
    <citation type="journal article" date="2010" name="Nat. Biotechnol.">
        <title>Draft genome sequence of the oilseed species Ricinus communis.</title>
        <authorList>
            <person name="Chan A.P."/>
            <person name="Crabtree J."/>
            <person name="Zhao Q."/>
            <person name="Lorenzi H."/>
            <person name="Orvis J."/>
            <person name="Puiu D."/>
            <person name="Melake-Berhan A."/>
            <person name="Jones K.M."/>
            <person name="Redman J."/>
            <person name="Chen G."/>
            <person name="Cahoon E.B."/>
            <person name="Gedil M."/>
            <person name="Stanke M."/>
            <person name="Haas B.J."/>
            <person name="Wortman J.R."/>
            <person name="Fraser-Liggett C.M."/>
            <person name="Ravel J."/>
            <person name="Rabinowicz P.D."/>
        </authorList>
    </citation>
    <scope>NUCLEOTIDE SEQUENCE [LARGE SCALE GENOMIC DNA]</scope>
    <source>
        <strain evidence="6">cv. Hale</strain>
    </source>
</reference>
<dbReference type="PANTHER" id="PTHR13234:SF27">
    <property type="entry name" value="GAMMA INTERFERON INDUCIBLE LYSOSOMAL THIOL REDUCTASE"/>
    <property type="match status" value="1"/>
</dbReference>
<dbReference type="PANTHER" id="PTHR13234">
    <property type="entry name" value="GAMMA-INTERFERON INDUCIBLE LYSOSOMAL THIOL REDUCTASE GILT"/>
    <property type="match status" value="1"/>
</dbReference>
<sequence length="271" mass="30465">MTSWKSVLLFLIPFLLIFFASPSSFVTSYSLDVQDGLSKNAAKVNLSVYYEALCPSCADFIVRNLMTIFNNGLIDIINLRMIPWGNAHVNRVNNTMVCQNGLDECELNTIQACAINVWNNVNKYYALIYCIEFLAIEGRHRNWLTCFSSLGLSKKPVMECYKNGNGTKLDVVYGYETTHLKPPQTFVPWVLVNNQPLGTDYKNFTAYVCNAYKGDPVPTACIMPKISSVKGANPVCYRGIEAMSMTSLRPKKRLSRSRKSFHKDPSDGFTG</sequence>
<dbReference type="AlphaFoldDB" id="B9SKZ4"/>
<dbReference type="STRING" id="3988.B9SKZ4"/>
<evidence type="ECO:0000313" key="5">
    <source>
        <dbReference type="EMBL" id="EEF35685.1"/>
    </source>
</evidence>
<evidence type="ECO:0000256" key="1">
    <source>
        <dbReference type="ARBA" id="ARBA00005679"/>
    </source>
</evidence>
<dbReference type="GO" id="GO:0016671">
    <property type="term" value="F:oxidoreductase activity, acting on a sulfur group of donors, disulfide as acceptor"/>
    <property type="evidence" value="ECO:0007669"/>
    <property type="project" value="InterPro"/>
</dbReference>
<dbReference type="InterPro" id="IPR004911">
    <property type="entry name" value="Interferon-induced_GILT"/>
</dbReference>
<feature type="chain" id="PRO_5002889481" evidence="4">
    <location>
        <begin position="23"/>
        <end position="271"/>
    </location>
</feature>
<feature type="signal peptide" evidence="4">
    <location>
        <begin position="1"/>
        <end position="22"/>
    </location>
</feature>
<dbReference type="InParanoid" id="B9SKZ4"/>
<accession>B9SKZ4</accession>
<protein>
    <submittedName>
        <fullName evidence="5">Gamma-interferon-inducible lysosomal thiol reductase, putative</fullName>
    </submittedName>
</protein>
<evidence type="ECO:0000256" key="3">
    <source>
        <dbReference type="SAM" id="MobiDB-lite"/>
    </source>
</evidence>
<feature type="compositionally biased region" description="Basic residues" evidence="3">
    <location>
        <begin position="249"/>
        <end position="261"/>
    </location>
</feature>
<dbReference type="eggNOG" id="KOG3160">
    <property type="taxonomic scope" value="Eukaryota"/>
</dbReference>
<dbReference type="OrthoDB" id="958254at2759"/>
<evidence type="ECO:0000313" key="6">
    <source>
        <dbReference type="Proteomes" id="UP000008311"/>
    </source>
</evidence>
<feature type="compositionally biased region" description="Basic and acidic residues" evidence="3">
    <location>
        <begin position="262"/>
        <end position="271"/>
    </location>
</feature>
<dbReference type="EMBL" id="EQ974008">
    <property type="protein sequence ID" value="EEF35685.1"/>
    <property type="molecule type" value="Genomic_DNA"/>
</dbReference>
<dbReference type="KEGG" id="rcu:8263103"/>
<evidence type="ECO:0000256" key="4">
    <source>
        <dbReference type="SAM" id="SignalP"/>
    </source>
</evidence>
<organism evidence="5 6">
    <name type="scientific">Ricinus communis</name>
    <name type="common">Castor bean</name>
    <dbReference type="NCBI Taxonomy" id="3988"/>
    <lineage>
        <taxon>Eukaryota</taxon>
        <taxon>Viridiplantae</taxon>
        <taxon>Streptophyta</taxon>
        <taxon>Embryophyta</taxon>
        <taxon>Tracheophyta</taxon>
        <taxon>Spermatophyta</taxon>
        <taxon>Magnoliopsida</taxon>
        <taxon>eudicotyledons</taxon>
        <taxon>Gunneridae</taxon>
        <taxon>Pentapetalae</taxon>
        <taxon>rosids</taxon>
        <taxon>fabids</taxon>
        <taxon>Malpighiales</taxon>
        <taxon>Euphorbiaceae</taxon>
        <taxon>Acalyphoideae</taxon>
        <taxon>Acalypheae</taxon>
        <taxon>Ricinus</taxon>
    </lineage>
</organism>
<keyword evidence="4" id="KW-0732">Signal</keyword>
<keyword evidence="6" id="KW-1185">Reference proteome</keyword>
<dbReference type="Pfam" id="PF03227">
    <property type="entry name" value="GILT"/>
    <property type="match status" value="1"/>
</dbReference>
<gene>
    <name evidence="5" type="ORF">RCOM_0847610</name>
</gene>